<reference evidence="1 2" key="1">
    <citation type="journal article" date="2019" name="Nat. Ecol. Evol.">
        <title>Megaphylogeny resolves global patterns of mushroom evolution.</title>
        <authorList>
            <person name="Varga T."/>
            <person name="Krizsan K."/>
            <person name="Foldi C."/>
            <person name="Dima B."/>
            <person name="Sanchez-Garcia M."/>
            <person name="Sanchez-Ramirez S."/>
            <person name="Szollosi G.J."/>
            <person name="Szarkandi J.G."/>
            <person name="Papp V."/>
            <person name="Albert L."/>
            <person name="Andreopoulos W."/>
            <person name="Angelini C."/>
            <person name="Antonin V."/>
            <person name="Barry K.W."/>
            <person name="Bougher N.L."/>
            <person name="Buchanan P."/>
            <person name="Buyck B."/>
            <person name="Bense V."/>
            <person name="Catcheside P."/>
            <person name="Chovatia M."/>
            <person name="Cooper J."/>
            <person name="Damon W."/>
            <person name="Desjardin D."/>
            <person name="Finy P."/>
            <person name="Geml J."/>
            <person name="Haridas S."/>
            <person name="Hughes K."/>
            <person name="Justo A."/>
            <person name="Karasinski D."/>
            <person name="Kautmanova I."/>
            <person name="Kiss B."/>
            <person name="Kocsube S."/>
            <person name="Kotiranta H."/>
            <person name="LaButti K.M."/>
            <person name="Lechner B.E."/>
            <person name="Liimatainen K."/>
            <person name="Lipzen A."/>
            <person name="Lukacs Z."/>
            <person name="Mihaltcheva S."/>
            <person name="Morgado L.N."/>
            <person name="Niskanen T."/>
            <person name="Noordeloos M.E."/>
            <person name="Ohm R.A."/>
            <person name="Ortiz-Santana B."/>
            <person name="Ovrebo C."/>
            <person name="Racz N."/>
            <person name="Riley R."/>
            <person name="Savchenko A."/>
            <person name="Shiryaev A."/>
            <person name="Soop K."/>
            <person name="Spirin V."/>
            <person name="Szebenyi C."/>
            <person name="Tomsovsky M."/>
            <person name="Tulloss R.E."/>
            <person name="Uehling J."/>
            <person name="Grigoriev I.V."/>
            <person name="Vagvolgyi C."/>
            <person name="Papp T."/>
            <person name="Martin F.M."/>
            <person name="Miettinen O."/>
            <person name="Hibbett D.S."/>
            <person name="Nagy L.G."/>
        </authorList>
    </citation>
    <scope>NUCLEOTIDE SEQUENCE [LARGE SCALE GENOMIC DNA]</scope>
    <source>
        <strain evidence="1 2">HHB13444</strain>
    </source>
</reference>
<proteinExistence type="predicted"/>
<gene>
    <name evidence="1" type="ORF">K466DRAFT_132347</name>
</gene>
<sequence>MVPHGLAPARLMDIDDLPWYSLPDINSTAHAHVAVPRRSCDLDASSQTEAATLSQARNSGIEGCVHKDSTKISETWSFCPRFGVAGRSVNVRCIISDFRLTDSATWVLIGPTNCPQVSSALYGFDVAIRLKTGIVYINIATPSVLAPASYRQFQMAIKGH</sequence>
<dbReference type="Proteomes" id="UP000308197">
    <property type="component" value="Unassembled WGS sequence"/>
</dbReference>
<protein>
    <submittedName>
        <fullName evidence="1">Uncharacterized protein</fullName>
    </submittedName>
</protein>
<evidence type="ECO:0000313" key="1">
    <source>
        <dbReference type="EMBL" id="TFK86945.1"/>
    </source>
</evidence>
<name>A0A5C3PB23_9APHY</name>
<evidence type="ECO:0000313" key="2">
    <source>
        <dbReference type="Proteomes" id="UP000308197"/>
    </source>
</evidence>
<keyword evidence="2" id="KW-1185">Reference proteome</keyword>
<organism evidence="1 2">
    <name type="scientific">Polyporus arcularius HHB13444</name>
    <dbReference type="NCBI Taxonomy" id="1314778"/>
    <lineage>
        <taxon>Eukaryota</taxon>
        <taxon>Fungi</taxon>
        <taxon>Dikarya</taxon>
        <taxon>Basidiomycota</taxon>
        <taxon>Agaricomycotina</taxon>
        <taxon>Agaricomycetes</taxon>
        <taxon>Polyporales</taxon>
        <taxon>Polyporaceae</taxon>
        <taxon>Polyporus</taxon>
    </lineage>
</organism>
<dbReference type="AlphaFoldDB" id="A0A5C3PB23"/>
<accession>A0A5C3PB23</accession>
<dbReference type="InParanoid" id="A0A5C3PB23"/>
<dbReference type="EMBL" id="ML211175">
    <property type="protein sequence ID" value="TFK86945.1"/>
    <property type="molecule type" value="Genomic_DNA"/>
</dbReference>